<dbReference type="EMBL" id="VTPC01007941">
    <property type="protein sequence ID" value="KAF2893493.1"/>
    <property type="molecule type" value="Genomic_DNA"/>
</dbReference>
<evidence type="ECO:0000256" key="2">
    <source>
        <dbReference type="ARBA" id="ARBA00022737"/>
    </source>
</evidence>
<dbReference type="GO" id="GO:0000166">
    <property type="term" value="F:nucleotide binding"/>
    <property type="evidence" value="ECO:0007669"/>
    <property type="project" value="UniProtKB-KW"/>
</dbReference>
<feature type="domain" description="Roc" evidence="5">
    <location>
        <begin position="185"/>
        <end position="420"/>
    </location>
</feature>
<feature type="repeat" description="ANK" evidence="4">
    <location>
        <begin position="17"/>
        <end position="49"/>
    </location>
</feature>
<dbReference type="OrthoDB" id="74764at2759"/>
<keyword evidence="2" id="KW-0677">Repeat</keyword>
<accession>A0A8K0CZ47</accession>
<comment type="caution">
    <text evidence="6">The sequence shown here is derived from an EMBL/GenBank/DDBJ whole genome shotgun (WGS) entry which is preliminary data.</text>
</comment>
<evidence type="ECO:0000256" key="3">
    <source>
        <dbReference type="ARBA" id="ARBA00022741"/>
    </source>
</evidence>
<evidence type="ECO:0000313" key="7">
    <source>
        <dbReference type="Proteomes" id="UP000801492"/>
    </source>
</evidence>
<keyword evidence="4" id="KW-0040">ANK repeat</keyword>
<evidence type="ECO:0000313" key="6">
    <source>
        <dbReference type="EMBL" id="KAF2893493.1"/>
    </source>
</evidence>
<keyword evidence="3" id="KW-0547">Nucleotide-binding</keyword>
<evidence type="ECO:0000259" key="5">
    <source>
        <dbReference type="PROSITE" id="PS51424"/>
    </source>
</evidence>
<dbReference type="Gene3D" id="1.25.40.20">
    <property type="entry name" value="Ankyrin repeat-containing domain"/>
    <property type="match status" value="1"/>
</dbReference>
<dbReference type="Pfam" id="PF12796">
    <property type="entry name" value="Ank_2"/>
    <property type="match status" value="2"/>
</dbReference>
<dbReference type="InterPro" id="IPR011029">
    <property type="entry name" value="DEATH-like_dom_sf"/>
</dbReference>
<dbReference type="Proteomes" id="UP000801492">
    <property type="component" value="Unassembled WGS sequence"/>
</dbReference>
<dbReference type="PROSITE" id="PS50088">
    <property type="entry name" value="ANK_REPEAT"/>
    <property type="match status" value="3"/>
</dbReference>
<dbReference type="SUPFAM" id="SSF52540">
    <property type="entry name" value="P-loop containing nucleoside triphosphate hydrolases"/>
    <property type="match status" value="1"/>
</dbReference>
<dbReference type="PANTHER" id="PTHR12449:SF18">
    <property type="entry name" value="DEATH DOMAIN-CONTAINING PROTEIN"/>
    <property type="match status" value="1"/>
</dbReference>
<dbReference type="InterPro" id="IPR002110">
    <property type="entry name" value="Ankyrin_rpt"/>
</dbReference>
<protein>
    <recommendedName>
        <fullName evidence="5">Roc domain-containing protein</fullName>
    </recommendedName>
</protein>
<dbReference type="SUPFAM" id="SSF48403">
    <property type="entry name" value="Ankyrin repeat"/>
    <property type="match status" value="1"/>
</dbReference>
<dbReference type="InterPro" id="IPR036770">
    <property type="entry name" value="Ankyrin_rpt-contain_sf"/>
</dbReference>
<dbReference type="GO" id="GO:0007165">
    <property type="term" value="P:signal transduction"/>
    <property type="evidence" value="ECO:0007669"/>
    <property type="project" value="InterPro"/>
</dbReference>
<dbReference type="Pfam" id="PF00531">
    <property type="entry name" value="Death"/>
    <property type="match status" value="1"/>
</dbReference>
<reference evidence="6" key="1">
    <citation type="submission" date="2019-08" db="EMBL/GenBank/DDBJ databases">
        <title>The genome of the North American firefly Photinus pyralis.</title>
        <authorList>
            <consortium name="Photinus pyralis genome working group"/>
            <person name="Fallon T.R."/>
            <person name="Sander Lower S.E."/>
            <person name="Weng J.-K."/>
        </authorList>
    </citation>
    <scope>NUCLEOTIDE SEQUENCE</scope>
    <source>
        <strain evidence="6">TRF0915ILg1</strain>
        <tissue evidence="6">Whole body</tissue>
    </source>
</reference>
<dbReference type="PANTHER" id="PTHR12449">
    <property type="entry name" value="DEATH DOMAIN-CONTAINING PROTEIN"/>
    <property type="match status" value="1"/>
</dbReference>
<evidence type="ECO:0000256" key="4">
    <source>
        <dbReference type="PROSITE-ProRule" id="PRU00023"/>
    </source>
</evidence>
<dbReference type="PROSITE" id="PS51424">
    <property type="entry name" value="ROC"/>
    <property type="match status" value="1"/>
</dbReference>
<dbReference type="AlphaFoldDB" id="A0A8K0CZ47"/>
<dbReference type="Gene3D" id="1.10.533.10">
    <property type="entry name" value="Death Domain, Fas"/>
    <property type="match status" value="1"/>
</dbReference>
<feature type="repeat" description="ANK" evidence="4">
    <location>
        <begin position="47"/>
        <end position="79"/>
    </location>
</feature>
<dbReference type="InterPro" id="IPR000488">
    <property type="entry name" value="Death_dom"/>
</dbReference>
<organism evidence="6 7">
    <name type="scientific">Ignelater luminosus</name>
    <name type="common">Cucubano</name>
    <name type="synonym">Pyrophorus luminosus</name>
    <dbReference type="NCBI Taxonomy" id="2038154"/>
    <lineage>
        <taxon>Eukaryota</taxon>
        <taxon>Metazoa</taxon>
        <taxon>Ecdysozoa</taxon>
        <taxon>Arthropoda</taxon>
        <taxon>Hexapoda</taxon>
        <taxon>Insecta</taxon>
        <taxon>Pterygota</taxon>
        <taxon>Neoptera</taxon>
        <taxon>Endopterygota</taxon>
        <taxon>Coleoptera</taxon>
        <taxon>Polyphaga</taxon>
        <taxon>Elateriformia</taxon>
        <taxon>Elateroidea</taxon>
        <taxon>Elateridae</taxon>
        <taxon>Agrypninae</taxon>
        <taxon>Pyrophorini</taxon>
        <taxon>Ignelater</taxon>
    </lineage>
</organism>
<dbReference type="InterPro" id="IPR039788">
    <property type="entry name" value="NOL4/NOL4L"/>
</dbReference>
<dbReference type="SMART" id="SM00248">
    <property type="entry name" value="ANK"/>
    <property type="match status" value="4"/>
</dbReference>
<gene>
    <name evidence="6" type="ORF">ILUMI_12675</name>
</gene>
<name>A0A8K0CZ47_IGNLU</name>
<proteinExistence type="predicted"/>
<dbReference type="Gene3D" id="3.40.50.300">
    <property type="entry name" value="P-loop containing nucleotide triphosphate hydrolases"/>
    <property type="match status" value="1"/>
</dbReference>
<comment type="cofactor">
    <cofactor evidence="1">
        <name>Mg(2+)</name>
        <dbReference type="ChEBI" id="CHEBI:18420"/>
    </cofactor>
</comment>
<dbReference type="SUPFAM" id="SSF47986">
    <property type="entry name" value="DEATH domain"/>
    <property type="match status" value="1"/>
</dbReference>
<dbReference type="InterPro" id="IPR027417">
    <property type="entry name" value="P-loop_NTPase"/>
</dbReference>
<keyword evidence="7" id="KW-1185">Reference proteome</keyword>
<dbReference type="PROSITE" id="PS50297">
    <property type="entry name" value="ANK_REP_REGION"/>
    <property type="match status" value="3"/>
</dbReference>
<sequence>MSEPLSRASSYSPAESFELTPLQLAAQQGNIEEVRYLINLGADLDSGPDTALHLALRKRHSAIAILLLDAGANFELKDCHEDCPIHIACIYGLLNVVHTLCALGCRVEVPNAKGLYPLHLAARNGHISVVRCLCVAGCNLDVRYSDNIRADITALKYGYNDIAELLDKLRSTGQRDAFARQLVPTSKPAVKLSVRILGHCGVGKTSLIKSLGAGLFSSLFRRSSSLQSNKSRPSSPINSQIEMDITSRQNSLTFESSANYESTKGINIQNLEISNVGEVTVWEFSGQENYFPVYHHFLRPSSQTLTLILFSLEDSPVIQVKQICFWINFLMARETSDTPSSRECGQILLVATHVDTTRAIKTQHGEWIYPDAQKTLETVEKLIPDVLNLYPNVIVMDCNVPASYPFKQLKSMLVSLKQDCVEKTLGTWTGLLDSTLSWLITLRKDYEQFPVLYRNTFHNLLRIHVNLLASDDNIQELLQQLHNMGELFCICDLVIISLPWLGLQLIGELLSTEFLSNVRATGVYTPDDFQACFNHCDALGTLELLEALDICIQCEVDGEIEYEFPIYNQTETLPGLWDSGDPRYRTTGACYGGIRLYTPPKSYHLFTAIFPHVQIELRKATIENFSNNDNDTDLYQWFQGSKLCTITLETLITLDEDENSSQYIEVKIRGPRQSSQYCFYFLENVMETINMAIARVCPGLIIERHILSAQQLRIHSEEPYCCPSDVVCAAMLEGESTLDVSLHNLETDKLESIVQLVLFDDVELARNIHWGCALKVNNLSVPTKLKLGRLLDPPEPHGRDWCLLALRLGLGPETIASLDSHHSSCTMRLLAMADCTIGALISSLHELGRSDAAEVVLRSAPLFKIIEHVNV</sequence>
<evidence type="ECO:0000256" key="1">
    <source>
        <dbReference type="ARBA" id="ARBA00001946"/>
    </source>
</evidence>
<dbReference type="InterPro" id="IPR020859">
    <property type="entry name" value="ROC"/>
</dbReference>
<feature type="repeat" description="ANK" evidence="4">
    <location>
        <begin position="113"/>
        <end position="145"/>
    </location>
</feature>